<reference evidence="1 2" key="1">
    <citation type="submission" date="2020-02" db="EMBL/GenBank/DDBJ databases">
        <title>Full genome sequence of Nocardioides sp. R-3366.</title>
        <authorList>
            <person name="Im W.-T."/>
        </authorList>
    </citation>
    <scope>NUCLEOTIDE SEQUENCE [LARGE SCALE GENOMIC DNA]</scope>
    <source>
        <strain evidence="1 2">R-3366</strain>
    </source>
</reference>
<dbReference type="AlphaFoldDB" id="A0A6G6WAF4"/>
<protein>
    <submittedName>
        <fullName evidence="1">DUF1839 family protein</fullName>
    </submittedName>
</protein>
<accession>A0A6G6WAF4</accession>
<sequence>MISLFDLDPSSYAEHPIHSDERTYSETNCYVDCLVEFVQSAGLEPEAMMGGAVASDFELDQWSFFKPTPGDLFRLYGIDLHEVQPYRGFPTLIATRLAAGQTVMPEVDSFYLPDVAATSYRTDHVKSTIIAESIDEDARVLRYFHNTGYHELAGEDYDQLFATYSGDGHLPTYVELIRPQAGPVPTGDALRAVARELLAGYLARRPGDNPFLRFSAQLEADLPALIAGSSADYNAYAFHNPRMVGASMELLAGHVRWLFEEDGEKAATHLDDVVGGSKMLLFRLARQRQFDAAGVVGPMAEAYDAALTELDALVS</sequence>
<organism evidence="1 2">
    <name type="scientific">Nocardioides anomalus</name>
    <dbReference type="NCBI Taxonomy" id="2712223"/>
    <lineage>
        <taxon>Bacteria</taxon>
        <taxon>Bacillati</taxon>
        <taxon>Actinomycetota</taxon>
        <taxon>Actinomycetes</taxon>
        <taxon>Propionibacteriales</taxon>
        <taxon>Nocardioidaceae</taxon>
        <taxon>Nocardioides</taxon>
    </lineage>
</organism>
<evidence type="ECO:0000313" key="2">
    <source>
        <dbReference type="Proteomes" id="UP000502996"/>
    </source>
</evidence>
<name>A0A6G6WAF4_9ACTN</name>
<gene>
    <name evidence="1" type="ORF">G5V58_04895</name>
</gene>
<dbReference type="EMBL" id="CP049257">
    <property type="protein sequence ID" value="QIG42189.1"/>
    <property type="molecule type" value="Genomic_DNA"/>
</dbReference>
<dbReference type="KEGG" id="nano:G5V58_04895"/>
<keyword evidence="2" id="KW-1185">Reference proteome</keyword>
<dbReference type="RefSeq" id="WP_165229255.1">
    <property type="nucleotide sequence ID" value="NZ_CP049257.1"/>
</dbReference>
<dbReference type="InterPro" id="IPR014989">
    <property type="entry name" value="DUF1839"/>
</dbReference>
<dbReference type="Pfam" id="PF08893">
    <property type="entry name" value="DUF1839"/>
    <property type="match status" value="1"/>
</dbReference>
<proteinExistence type="predicted"/>
<evidence type="ECO:0000313" key="1">
    <source>
        <dbReference type="EMBL" id="QIG42189.1"/>
    </source>
</evidence>
<dbReference type="Proteomes" id="UP000502996">
    <property type="component" value="Chromosome"/>
</dbReference>